<feature type="transmembrane region" description="Helical" evidence="1">
    <location>
        <begin position="166"/>
        <end position="183"/>
    </location>
</feature>
<dbReference type="PROSITE" id="PS50887">
    <property type="entry name" value="GGDEF"/>
    <property type="match status" value="1"/>
</dbReference>
<keyword evidence="3" id="KW-0548">Nucleotidyltransferase</keyword>
<sequence length="362" mass="41898">MYEFLIMAIVLPTIIASIFLGNLAFHDFLLKYELGWVTYPVSAAVYLIQEYFILKFSLATLGYVYFQYMIAMTVFFMGRKHFGTTLLALTPLTIVIFLYAEQLIKFNVIANFVLETFILFILCYVTKALTRSYLGFALTFITLTLLAPVIEWSLYGLETEIDFSTLAWLGLGTFTLLLFDNLYHQYMQSQENKYAQIEYSSTHDGLTDLLNYTAFHEHLEQQKHFPTICALDLDHFKQINDTYGHLEGNEALRYFANFLRENCRRYFGQSCKIYRFGGEEFCVLIEEEVLQTCWEFFNELETKLQQTPFMTEDKQAIKLSFSCGIAHATATHAVQEALHQADMALYNAKKQGRGRICLATPL</sequence>
<dbReference type="Pfam" id="PF00990">
    <property type="entry name" value="GGDEF"/>
    <property type="match status" value="1"/>
</dbReference>
<feature type="transmembrane region" description="Helical" evidence="1">
    <location>
        <begin position="133"/>
        <end position="154"/>
    </location>
</feature>
<reference evidence="3 4" key="1">
    <citation type="submission" date="2024-03" db="EMBL/GenBank/DDBJ databases">
        <title>Mouse gut bacterial collection (mGBC) of GemPharmatech.</title>
        <authorList>
            <person name="He Y."/>
            <person name="Dong L."/>
            <person name="Wu D."/>
            <person name="Gao X."/>
            <person name="Lin Z."/>
        </authorList>
    </citation>
    <scope>NUCLEOTIDE SEQUENCE [LARGE SCALE GENOMIC DNA]</scope>
    <source>
        <strain evidence="3 4">15-30</strain>
    </source>
</reference>
<keyword evidence="1" id="KW-0812">Transmembrane</keyword>
<organism evidence="3 4">
    <name type="scientific">Ligilactobacillus faecis</name>
    <dbReference type="NCBI Taxonomy" id="762833"/>
    <lineage>
        <taxon>Bacteria</taxon>
        <taxon>Bacillati</taxon>
        <taxon>Bacillota</taxon>
        <taxon>Bacilli</taxon>
        <taxon>Lactobacillales</taxon>
        <taxon>Lactobacillaceae</taxon>
        <taxon>Ligilactobacillus</taxon>
    </lineage>
</organism>
<evidence type="ECO:0000259" key="2">
    <source>
        <dbReference type="PROSITE" id="PS50887"/>
    </source>
</evidence>
<dbReference type="PANTHER" id="PTHR45138">
    <property type="entry name" value="REGULATORY COMPONENTS OF SENSORY TRANSDUCTION SYSTEM"/>
    <property type="match status" value="1"/>
</dbReference>
<evidence type="ECO:0000256" key="1">
    <source>
        <dbReference type="SAM" id="Phobius"/>
    </source>
</evidence>
<dbReference type="Gene3D" id="3.30.70.270">
    <property type="match status" value="1"/>
</dbReference>
<dbReference type="NCBIfam" id="TIGR00254">
    <property type="entry name" value="GGDEF"/>
    <property type="match status" value="1"/>
</dbReference>
<accession>A0ABV4DLD8</accession>
<feature type="transmembrane region" description="Helical" evidence="1">
    <location>
        <begin position="106"/>
        <end position="126"/>
    </location>
</feature>
<dbReference type="GO" id="GO:0052621">
    <property type="term" value="F:diguanylate cyclase activity"/>
    <property type="evidence" value="ECO:0007669"/>
    <property type="project" value="UniProtKB-EC"/>
</dbReference>
<comment type="caution">
    <text evidence="3">The sequence shown here is derived from an EMBL/GenBank/DDBJ whole genome shotgun (WGS) entry which is preliminary data.</text>
</comment>
<dbReference type="EMBL" id="JBCLUF010000001">
    <property type="protein sequence ID" value="MEY8661286.1"/>
    <property type="molecule type" value="Genomic_DNA"/>
</dbReference>
<keyword evidence="3" id="KW-0808">Transferase</keyword>
<keyword evidence="1" id="KW-0472">Membrane</keyword>
<dbReference type="InterPro" id="IPR043128">
    <property type="entry name" value="Rev_trsase/Diguanyl_cyclase"/>
</dbReference>
<dbReference type="InterPro" id="IPR029787">
    <property type="entry name" value="Nucleotide_cyclase"/>
</dbReference>
<keyword evidence="1" id="KW-1133">Transmembrane helix</keyword>
<dbReference type="InterPro" id="IPR050469">
    <property type="entry name" value="Diguanylate_Cyclase"/>
</dbReference>
<keyword evidence="4" id="KW-1185">Reference proteome</keyword>
<feature type="transmembrane region" description="Helical" evidence="1">
    <location>
        <begin position="6"/>
        <end position="25"/>
    </location>
</feature>
<dbReference type="RefSeq" id="WP_369939551.1">
    <property type="nucleotide sequence ID" value="NZ_JBCLUF010000001.1"/>
</dbReference>
<dbReference type="PANTHER" id="PTHR45138:SF9">
    <property type="entry name" value="DIGUANYLATE CYCLASE DGCM-RELATED"/>
    <property type="match status" value="1"/>
</dbReference>
<dbReference type="InterPro" id="IPR000160">
    <property type="entry name" value="GGDEF_dom"/>
</dbReference>
<name>A0ABV4DLD8_9LACO</name>
<dbReference type="SMART" id="SM00267">
    <property type="entry name" value="GGDEF"/>
    <property type="match status" value="1"/>
</dbReference>
<protein>
    <submittedName>
        <fullName evidence="3">GGDEF domain-containing protein</fullName>
        <ecNumber evidence="3">2.7.7.65</ecNumber>
    </submittedName>
</protein>
<dbReference type="CDD" id="cd01949">
    <property type="entry name" value="GGDEF"/>
    <property type="match status" value="1"/>
</dbReference>
<dbReference type="SUPFAM" id="SSF55073">
    <property type="entry name" value="Nucleotide cyclase"/>
    <property type="match status" value="1"/>
</dbReference>
<dbReference type="EC" id="2.7.7.65" evidence="3"/>
<feature type="transmembrane region" description="Helical" evidence="1">
    <location>
        <begin position="82"/>
        <end position="100"/>
    </location>
</feature>
<evidence type="ECO:0000313" key="3">
    <source>
        <dbReference type="EMBL" id="MEY8661286.1"/>
    </source>
</evidence>
<feature type="domain" description="GGDEF" evidence="2">
    <location>
        <begin position="224"/>
        <end position="361"/>
    </location>
</feature>
<dbReference type="Proteomes" id="UP001565236">
    <property type="component" value="Unassembled WGS sequence"/>
</dbReference>
<proteinExistence type="predicted"/>
<gene>
    <name evidence="3" type="ORF">AALT52_00050</name>
</gene>
<evidence type="ECO:0000313" key="4">
    <source>
        <dbReference type="Proteomes" id="UP001565236"/>
    </source>
</evidence>